<dbReference type="OrthoDB" id="9802969at2"/>
<dbReference type="Gene3D" id="3.90.110.10">
    <property type="entry name" value="Lactate dehydrogenase/glycoside hydrolase, family 4, C-terminal"/>
    <property type="match status" value="1"/>
</dbReference>
<name>A0A5D6W5V8_9FIRM</name>
<dbReference type="InterPro" id="IPR036291">
    <property type="entry name" value="NAD(P)-bd_dom_sf"/>
</dbReference>
<evidence type="ECO:0000256" key="5">
    <source>
        <dbReference type="ARBA" id="ARBA00023027"/>
    </source>
</evidence>
<dbReference type="PIRSF" id="PIRSF000102">
    <property type="entry name" value="Lac_mal_DH"/>
    <property type="match status" value="1"/>
</dbReference>
<keyword evidence="5 9" id="KW-0520">NAD</keyword>
<dbReference type="SUPFAM" id="SSF51735">
    <property type="entry name" value="NAD(P)-binding Rossmann-fold domains"/>
    <property type="match status" value="1"/>
</dbReference>
<feature type="domain" description="Lactate/malate dehydrogenase N-terminal" evidence="11">
    <location>
        <begin position="6"/>
        <end position="147"/>
    </location>
</feature>
<evidence type="ECO:0000259" key="12">
    <source>
        <dbReference type="Pfam" id="PF02866"/>
    </source>
</evidence>
<comment type="catalytic activity">
    <reaction evidence="6">
        <text>(S)-lactate + NAD(+) = pyruvate + NADH + H(+)</text>
        <dbReference type="Rhea" id="RHEA:23444"/>
        <dbReference type="ChEBI" id="CHEBI:15361"/>
        <dbReference type="ChEBI" id="CHEBI:15378"/>
        <dbReference type="ChEBI" id="CHEBI:16651"/>
        <dbReference type="ChEBI" id="CHEBI:57540"/>
        <dbReference type="ChEBI" id="CHEBI:57945"/>
        <dbReference type="EC" id="1.1.1.27"/>
    </reaction>
</comment>
<dbReference type="Pfam" id="PF00056">
    <property type="entry name" value="Ldh_1_N"/>
    <property type="match status" value="1"/>
</dbReference>
<evidence type="ECO:0000256" key="4">
    <source>
        <dbReference type="ARBA" id="ARBA00023002"/>
    </source>
</evidence>
<dbReference type="GO" id="GO:0005737">
    <property type="term" value="C:cytoplasm"/>
    <property type="evidence" value="ECO:0007669"/>
    <property type="project" value="UniProtKB-UniRule"/>
</dbReference>
<evidence type="ECO:0000256" key="3">
    <source>
        <dbReference type="ARBA" id="ARBA00012967"/>
    </source>
</evidence>
<feature type="active site" description="Proton acceptor" evidence="8">
    <location>
        <position position="180"/>
    </location>
</feature>
<evidence type="ECO:0000256" key="8">
    <source>
        <dbReference type="PIRSR" id="PIRSR000102-1"/>
    </source>
</evidence>
<accession>A0A5D6W5V8</accession>
<evidence type="ECO:0000259" key="11">
    <source>
        <dbReference type="Pfam" id="PF00056"/>
    </source>
</evidence>
<keyword evidence="14" id="KW-1185">Reference proteome</keyword>
<dbReference type="GO" id="GO:0006089">
    <property type="term" value="P:lactate metabolic process"/>
    <property type="evidence" value="ECO:0007669"/>
    <property type="project" value="TreeGrafter"/>
</dbReference>
<comment type="caution">
    <text evidence="13">The sequence shown here is derived from an EMBL/GenBank/DDBJ whole genome shotgun (WGS) entry which is preliminary data.</text>
</comment>
<dbReference type="UniPathway" id="UPA00554">
    <property type="reaction ID" value="UER00611"/>
</dbReference>
<dbReference type="EMBL" id="VTOY01000003">
    <property type="protein sequence ID" value="TYZ23337.1"/>
    <property type="molecule type" value="Genomic_DNA"/>
</dbReference>
<evidence type="ECO:0000256" key="7">
    <source>
        <dbReference type="NCBIfam" id="TIGR01771"/>
    </source>
</evidence>
<evidence type="ECO:0000256" key="10">
    <source>
        <dbReference type="RuleBase" id="RU003369"/>
    </source>
</evidence>
<organism evidence="13 14">
    <name type="scientific">Selenomonas ruminis</name>
    <dbReference type="NCBI Taxonomy" id="2593411"/>
    <lineage>
        <taxon>Bacteria</taxon>
        <taxon>Bacillati</taxon>
        <taxon>Bacillota</taxon>
        <taxon>Negativicutes</taxon>
        <taxon>Selenomonadales</taxon>
        <taxon>Selenomonadaceae</taxon>
        <taxon>Selenomonas</taxon>
    </lineage>
</organism>
<proteinExistence type="inferred from homology"/>
<feature type="binding site" evidence="9">
    <location>
        <begin position="11"/>
        <end position="16"/>
    </location>
    <ligand>
        <name>NAD(+)</name>
        <dbReference type="ChEBI" id="CHEBI:57540"/>
    </ligand>
</feature>
<dbReference type="InterPro" id="IPR018177">
    <property type="entry name" value="L-lactate_DH_AS"/>
</dbReference>
<dbReference type="SUPFAM" id="SSF56327">
    <property type="entry name" value="LDH C-terminal domain-like"/>
    <property type="match status" value="1"/>
</dbReference>
<keyword evidence="4 10" id="KW-0560">Oxidoreductase</keyword>
<evidence type="ECO:0000313" key="14">
    <source>
        <dbReference type="Proteomes" id="UP000323646"/>
    </source>
</evidence>
<dbReference type="GO" id="GO:0006096">
    <property type="term" value="P:glycolytic process"/>
    <property type="evidence" value="ECO:0007669"/>
    <property type="project" value="UniProtKB-UniRule"/>
</dbReference>
<feature type="binding site" evidence="9">
    <location>
        <begin position="123"/>
        <end position="125"/>
    </location>
    <ligand>
        <name>NAD(+)</name>
        <dbReference type="ChEBI" id="CHEBI:57540"/>
    </ligand>
</feature>
<dbReference type="InterPro" id="IPR011304">
    <property type="entry name" value="L-lactate_DH"/>
</dbReference>
<comment type="similarity">
    <text evidence="2">Belongs to the LDH/MDH superfamily. LDH family.</text>
</comment>
<dbReference type="PANTHER" id="PTHR43128:SF16">
    <property type="entry name" value="L-LACTATE DEHYDROGENASE"/>
    <property type="match status" value="1"/>
</dbReference>
<evidence type="ECO:0000256" key="2">
    <source>
        <dbReference type="ARBA" id="ARBA00006054"/>
    </source>
</evidence>
<dbReference type="Gene3D" id="3.40.50.720">
    <property type="entry name" value="NAD(P)-binding Rossmann-like Domain"/>
    <property type="match status" value="1"/>
</dbReference>
<evidence type="ECO:0000256" key="1">
    <source>
        <dbReference type="ARBA" id="ARBA00004843"/>
    </source>
</evidence>
<feature type="binding site" evidence="9">
    <location>
        <position position="100"/>
    </location>
    <ligand>
        <name>NAD(+)</name>
        <dbReference type="ChEBI" id="CHEBI:57540"/>
    </ligand>
</feature>
<dbReference type="RefSeq" id="WP_149171092.1">
    <property type="nucleotide sequence ID" value="NZ_VTOY01000003.1"/>
</dbReference>
<dbReference type="Proteomes" id="UP000323646">
    <property type="component" value="Unassembled WGS sequence"/>
</dbReference>
<dbReference type="EC" id="1.1.1.27" evidence="3 7"/>
<dbReference type="InterPro" id="IPR001236">
    <property type="entry name" value="Lactate/malate_DH_N"/>
</dbReference>
<dbReference type="PROSITE" id="PS00064">
    <property type="entry name" value="L_LDH"/>
    <property type="match status" value="1"/>
</dbReference>
<feature type="domain" description="Lactate/malate dehydrogenase C-terminal" evidence="12">
    <location>
        <begin position="150"/>
        <end position="311"/>
    </location>
</feature>
<dbReference type="PANTHER" id="PTHR43128">
    <property type="entry name" value="L-2-HYDROXYCARBOXYLATE DEHYDROGENASE (NAD(P)(+))"/>
    <property type="match status" value="1"/>
</dbReference>
<dbReference type="Pfam" id="PF02866">
    <property type="entry name" value="Ldh_1_C"/>
    <property type="match status" value="1"/>
</dbReference>
<evidence type="ECO:0000256" key="6">
    <source>
        <dbReference type="ARBA" id="ARBA00049258"/>
    </source>
</evidence>
<dbReference type="InterPro" id="IPR022383">
    <property type="entry name" value="Lactate/malate_DH_C"/>
</dbReference>
<sequence>MLKTHKLAIIGLGHVGSAVLARAIACQLAAEIVCIDIKPEVAHGEAVDATHSIACALTPNVHVYSGGFEEVKDADVIICAAGPSILPGGVMDRLTLAKENIAVIRSIMTEVTKYTREAVFIMITNPLDVTTHVAATEFGYPEGRLFGTGTTLETLRFKSILGAHYHVDPTDVQGYMLGEHGNSAFPAWSTVSIGGVPLEKLDDFFEHEEGFDCEKVGGEVVNTAYDVLNSKGWTNTGIAMGACRLAKAVLYDEHAVLPVSMPFSGEYGIEDVSLSLPSVIGKEGVLKRVPLPLPAEEEDALRKSAKSVKAVLRGNGVIA</sequence>
<evidence type="ECO:0000313" key="13">
    <source>
        <dbReference type="EMBL" id="TYZ23337.1"/>
    </source>
</evidence>
<gene>
    <name evidence="13" type="ORF">FZ040_05500</name>
</gene>
<dbReference type="AlphaFoldDB" id="A0A5D6W5V8"/>
<feature type="binding site" evidence="9">
    <location>
        <position position="36"/>
    </location>
    <ligand>
        <name>NAD(+)</name>
        <dbReference type="ChEBI" id="CHEBI:57540"/>
    </ligand>
</feature>
<dbReference type="InterPro" id="IPR015955">
    <property type="entry name" value="Lactate_DH/Glyco_Ohase_4_C"/>
</dbReference>
<protein>
    <recommendedName>
        <fullName evidence="3 7">L-lactate dehydrogenase</fullName>
        <ecNumber evidence="3 7">1.1.1.27</ecNumber>
    </recommendedName>
</protein>
<dbReference type="GO" id="GO:0004459">
    <property type="term" value="F:L-lactate dehydrogenase (NAD+) activity"/>
    <property type="evidence" value="ECO:0007669"/>
    <property type="project" value="UniProtKB-UniRule"/>
</dbReference>
<dbReference type="PRINTS" id="PR00086">
    <property type="entry name" value="LLDHDRGNASE"/>
</dbReference>
<evidence type="ECO:0000256" key="9">
    <source>
        <dbReference type="PIRSR" id="PIRSR000102-3"/>
    </source>
</evidence>
<dbReference type="NCBIfam" id="TIGR01771">
    <property type="entry name" value="L-LDH-NAD"/>
    <property type="match status" value="1"/>
</dbReference>
<dbReference type="InterPro" id="IPR001557">
    <property type="entry name" value="L-lactate/malate_DH"/>
</dbReference>
<comment type="pathway">
    <text evidence="1">Fermentation; pyruvate fermentation to lactate; (S)-lactate from pyruvate: step 1/1.</text>
</comment>
<reference evidence="13 14" key="1">
    <citation type="submission" date="2019-08" db="EMBL/GenBank/DDBJ databases">
        <title>Selenomonas sp. mPRGC5 and Selenomonas sp. mPRGC8 isolated from ruminal fluid of dairy goat (Capra hircus).</title>
        <authorList>
            <person name="Poothong S."/>
            <person name="Nuengjamnong C."/>
            <person name="Tanasupawat S."/>
        </authorList>
    </citation>
    <scope>NUCLEOTIDE SEQUENCE [LARGE SCALE GENOMIC DNA]</scope>
    <source>
        <strain evidence="14">mPRGC5</strain>
    </source>
</reference>